<dbReference type="RefSeq" id="WP_011400358.1">
    <property type="nucleotide sequence ID" value="NC_007645.1"/>
</dbReference>
<dbReference type="EMBL" id="CP000155">
    <property type="protein sequence ID" value="ABC33306.1"/>
    <property type="molecule type" value="Genomic_DNA"/>
</dbReference>
<gene>
    <name evidence="1" type="ordered locus">HCH_06676</name>
</gene>
<dbReference type="OrthoDB" id="6285699at2"/>
<reference evidence="1 2" key="1">
    <citation type="journal article" date="2005" name="Nucleic Acids Res.">
        <title>Genomic blueprint of Hahella chejuensis, a marine microbe producing an algicidal agent.</title>
        <authorList>
            <person name="Jeong H."/>
            <person name="Yim J.H."/>
            <person name="Lee C."/>
            <person name="Choi S.-H."/>
            <person name="Park Y.K."/>
            <person name="Yoon S.H."/>
            <person name="Hur C.-G."/>
            <person name="Kang H.-Y."/>
            <person name="Kim D."/>
            <person name="Lee H.H."/>
            <person name="Park K.H."/>
            <person name="Park S.-H."/>
            <person name="Park H.-S."/>
            <person name="Lee H.K."/>
            <person name="Oh T.K."/>
            <person name="Kim J.F."/>
        </authorList>
    </citation>
    <scope>NUCLEOTIDE SEQUENCE [LARGE SCALE GENOMIC DNA]</scope>
    <source>
        <strain evidence="1 2">KCTC 2396</strain>
    </source>
</reference>
<sequence length="329" mass="35085">MGAANLTTSIFVDSTESKVRRYFPDSKLAQLYLALDASEEFYGAGVTFIALRPVTFVAGSDPLNPPPLFDVRVLRQSCRADGKTVYIREVQIPPKASKEEVVATAKSSLGKELTNAGLSCTGAAIGWILVVGEAGGGTVSAGAAWAAMPLTMAATSAATFQCGVAIGRTTNVVRGNAHYNEWLDESPEFGALMIALDVIQIADVVKTLGNQAILYRFLSNKGIGSGNLLKMYQQLPRASRKRLAEELLKFDHPELMKSRKLLKEILSGARMLDDGSKAVKVYTQTQVQILMRTKFLELLGSGITINGSSAGAMTAAQGGIGFIIGFGQK</sequence>
<accession>Q2S7R8</accession>
<evidence type="ECO:0000313" key="1">
    <source>
        <dbReference type="EMBL" id="ABC33306.1"/>
    </source>
</evidence>
<protein>
    <submittedName>
        <fullName evidence="1">Uncharacterized protein</fullName>
    </submittedName>
</protein>
<dbReference type="Proteomes" id="UP000000238">
    <property type="component" value="Chromosome"/>
</dbReference>
<evidence type="ECO:0000313" key="2">
    <source>
        <dbReference type="Proteomes" id="UP000000238"/>
    </source>
</evidence>
<dbReference type="HOGENOM" id="CLU_844232_0_0_6"/>
<dbReference type="KEGG" id="hch:HCH_06676"/>
<organism evidence="1 2">
    <name type="scientific">Hahella chejuensis (strain KCTC 2396)</name>
    <dbReference type="NCBI Taxonomy" id="349521"/>
    <lineage>
        <taxon>Bacteria</taxon>
        <taxon>Pseudomonadati</taxon>
        <taxon>Pseudomonadota</taxon>
        <taxon>Gammaproteobacteria</taxon>
        <taxon>Oceanospirillales</taxon>
        <taxon>Hahellaceae</taxon>
        <taxon>Hahella</taxon>
    </lineage>
</organism>
<dbReference type="STRING" id="349521.HCH_06676"/>
<dbReference type="AlphaFoldDB" id="Q2S7R8"/>
<proteinExistence type="predicted"/>
<name>Q2S7R8_HAHCH</name>
<keyword evidence="2" id="KW-1185">Reference proteome</keyword>